<dbReference type="GO" id="GO:0015288">
    <property type="term" value="F:porin activity"/>
    <property type="evidence" value="ECO:0007669"/>
    <property type="project" value="TreeGrafter"/>
</dbReference>
<gene>
    <name evidence="10" type="ORF">JFN93_04470</name>
</gene>
<dbReference type="EMBL" id="JAEMHM010000003">
    <property type="protein sequence ID" value="MBJ6723957.1"/>
    <property type="molecule type" value="Genomic_DNA"/>
</dbReference>
<dbReference type="PANTHER" id="PTHR30026:SF23">
    <property type="entry name" value="TO APRF-PUTATIVE OUTER MEMBRANE EFFLUX PROTEIN OR SECRETED ALKALINE PHOSPHATASE-RELATED"/>
    <property type="match status" value="1"/>
</dbReference>
<dbReference type="GO" id="GO:1990281">
    <property type="term" value="C:efflux pump complex"/>
    <property type="evidence" value="ECO:0007669"/>
    <property type="project" value="TreeGrafter"/>
</dbReference>
<evidence type="ECO:0000256" key="2">
    <source>
        <dbReference type="ARBA" id="ARBA00007613"/>
    </source>
</evidence>
<protein>
    <submittedName>
        <fullName evidence="10">TolC family protein</fullName>
    </submittedName>
</protein>
<feature type="signal peptide" evidence="9">
    <location>
        <begin position="1"/>
        <end position="25"/>
    </location>
</feature>
<feature type="chain" id="PRO_5035151462" evidence="9">
    <location>
        <begin position="26"/>
        <end position="494"/>
    </location>
</feature>
<evidence type="ECO:0000256" key="1">
    <source>
        <dbReference type="ARBA" id="ARBA00004442"/>
    </source>
</evidence>
<sequence>MKMNRFFAALAVAPALLLGTAAAQAQEGTVNLKLRDAIKSAVEKNLDVKVELYNPAMAEADIWRALGIYDPGLNLSLNYSRTNSFFGPGLGPFRTDTLEFQGGVSQLLSTGGTAGVNANSAWNTSSSDYYTNNVNFTFSQPLLKNFGKETTELAINVAKYSKEGAMDRFRTKLSDVVNQVRKDYFTLYSLRQNLEVQRAAYNFALRNLTDTQGRVKAGVLPAIEILSAEVAVATQEKNIIDAEKALRDQMDVLRLELQIPGTDDIVPVDPPTEEPFAVAEKDAVVRALGQRPELVNQRVAVTINDLQQRVARNRTQPDLSLNANVGAGSYDNSFGGGVRKVFTVDAPAWGVGLTFSYPLGNHTAENDYIKSKLLLEQSQTQLQNLEASVSNEVRTAIRALASNYKQIDVTKREVAAAKANLDAYQKKNAVGLATTKEVFDVLRAYVAAQGDEITAVVNYNNSLTQLWRSTGEILDRVGIQVTQREAGQLYEKKK</sequence>
<dbReference type="InterPro" id="IPR003423">
    <property type="entry name" value="OMP_efflux"/>
</dbReference>
<dbReference type="SUPFAM" id="SSF56954">
    <property type="entry name" value="Outer membrane efflux proteins (OEP)"/>
    <property type="match status" value="1"/>
</dbReference>
<keyword evidence="7" id="KW-0998">Cell outer membrane</keyword>
<evidence type="ECO:0000256" key="8">
    <source>
        <dbReference type="SAM" id="Coils"/>
    </source>
</evidence>
<name>A0A8J7M091_9BACT</name>
<evidence type="ECO:0000313" key="11">
    <source>
        <dbReference type="Proteomes" id="UP000636888"/>
    </source>
</evidence>
<dbReference type="InterPro" id="IPR051906">
    <property type="entry name" value="TolC-like"/>
</dbReference>
<evidence type="ECO:0000256" key="4">
    <source>
        <dbReference type="ARBA" id="ARBA00022452"/>
    </source>
</evidence>
<dbReference type="Pfam" id="PF02321">
    <property type="entry name" value="OEP"/>
    <property type="match status" value="2"/>
</dbReference>
<comment type="subcellular location">
    <subcellularLocation>
        <location evidence="1">Cell outer membrane</location>
    </subcellularLocation>
</comment>
<evidence type="ECO:0000256" key="9">
    <source>
        <dbReference type="SAM" id="SignalP"/>
    </source>
</evidence>
<feature type="coiled-coil region" evidence="8">
    <location>
        <begin position="375"/>
        <end position="427"/>
    </location>
</feature>
<keyword evidence="4" id="KW-1134">Transmembrane beta strand</keyword>
<dbReference type="RefSeq" id="WP_199382797.1">
    <property type="nucleotide sequence ID" value="NZ_JAEMHM010000003.1"/>
</dbReference>
<proteinExistence type="inferred from homology"/>
<keyword evidence="3" id="KW-0813">Transport</keyword>
<dbReference type="GO" id="GO:0015562">
    <property type="term" value="F:efflux transmembrane transporter activity"/>
    <property type="evidence" value="ECO:0007669"/>
    <property type="project" value="InterPro"/>
</dbReference>
<comment type="similarity">
    <text evidence="2">Belongs to the outer membrane factor (OMF) (TC 1.B.17) family.</text>
</comment>
<dbReference type="AlphaFoldDB" id="A0A8J7M091"/>
<reference evidence="10" key="1">
    <citation type="submission" date="2020-12" db="EMBL/GenBank/DDBJ databases">
        <title>Geomonas sp. Red875, isolated from river sediment.</title>
        <authorList>
            <person name="Xu Z."/>
            <person name="Zhang Z."/>
            <person name="Masuda Y."/>
            <person name="Itoh H."/>
            <person name="Senoo K."/>
        </authorList>
    </citation>
    <scope>NUCLEOTIDE SEQUENCE</scope>
    <source>
        <strain evidence="10">Red875</strain>
    </source>
</reference>
<evidence type="ECO:0000256" key="7">
    <source>
        <dbReference type="ARBA" id="ARBA00023237"/>
    </source>
</evidence>
<comment type="caution">
    <text evidence="10">The sequence shown here is derived from an EMBL/GenBank/DDBJ whole genome shotgun (WGS) entry which is preliminary data.</text>
</comment>
<keyword evidence="11" id="KW-1185">Reference proteome</keyword>
<keyword evidence="6" id="KW-0472">Membrane</keyword>
<keyword evidence="8" id="KW-0175">Coiled coil</keyword>
<evidence type="ECO:0000313" key="10">
    <source>
        <dbReference type="EMBL" id="MBJ6723957.1"/>
    </source>
</evidence>
<organism evidence="10 11">
    <name type="scientific">Geomesophilobacter sediminis</name>
    <dbReference type="NCBI Taxonomy" id="2798584"/>
    <lineage>
        <taxon>Bacteria</taxon>
        <taxon>Pseudomonadati</taxon>
        <taxon>Thermodesulfobacteriota</taxon>
        <taxon>Desulfuromonadia</taxon>
        <taxon>Geobacterales</taxon>
        <taxon>Geobacteraceae</taxon>
        <taxon>Geomesophilobacter</taxon>
    </lineage>
</organism>
<evidence type="ECO:0000256" key="5">
    <source>
        <dbReference type="ARBA" id="ARBA00022692"/>
    </source>
</evidence>
<dbReference type="PANTHER" id="PTHR30026">
    <property type="entry name" value="OUTER MEMBRANE PROTEIN TOLC"/>
    <property type="match status" value="1"/>
</dbReference>
<evidence type="ECO:0000256" key="6">
    <source>
        <dbReference type="ARBA" id="ARBA00023136"/>
    </source>
</evidence>
<evidence type="ECO:0000256" key="3">
    <source>
        <dbReference type="ARBA" id="ARBA00022448"/>
    </source>
</evidence>
<dbReference type="GO" id="GO:0009279">
    <property type="term" value="C:cell outer membrane"/>
    <property type="evidence" value="ECO:0007669"/>
    <property type="project" value="UniProtKB-SubCell"/>
</dbReference>
<keyword evidence="9" id="KW-0732">Signal</keyword>
<dbReference type="Proteomes" id="UP000636888">
    <property type="component" value="Unassembled WGS sequence"/>
</dbReference>
<accession>A0A8J7M091</accession>
<keyword evidence="5" id="KW-0812">Transmembrane</keyword>
<dbReference type="Gene3D" id="1.20.1600.10">
    <property type="entry name" value="Outer membrane efflux proteins (OEP)"/>
    <property type="match status" value="1"/>
</dbReference>